<dbReference type="SUPFAM" id="SSF56801">
    <property type="entry name" value="Acetyl-CoA synthetase-like"/>
    <property type="match status" value="1"/>
</dbReference>
<sequence>MHSASAILAQSTIRSESNVSKIIHPYWQHNCNLDSFRHVSFVQYLLNILSGNHSHQKIIEYETKKICTYENLGRYIRKTATILKKIIPTGEFVVFIGQNSFEYLALYFGAICIGAIPMNLPYDNISLQDIRTFIIQHNVQYLVLNIDHSNEFNLVIIRKLLNSIAQIKVKIFLYGYLNTNNDLIDDEKIIYLGDWLNSDSNEIDQLFKPINVVTVPCLALNSNGTHQWPPRLFLHNHFSLIATCEMLADGRIFEFRSIDKLLVYGSFEHLENLLMFISAIVNGCSFILVPGYDYVHIIDAIVRYRIYSAILPSNFLIKLLKDTGHNVILENLIKIISFGGKISSILCQNFFHRFPNVRSIRHCYIMAETPCPITMLIRNSNDYDSAGFPLPNTQIKIHSLADYDDEMLEANCCGLIAVGREQNMFAIGYISNNSSRIIELNFQHLTDHSKADKHHFHRQRWLITQDMGFYDENGLIYLHGQYRNSSSELNSIVQQSRIETYLLNHPLIAEAYVIETDTSSKKCAALVSLKFVNTYLTPELNQQIANYIKENVADLDEFFLFVRYNLPKTNCGRYIDSLIRKEIFNLINLEKKF</sequence>
<comment type="similarity">
    <text evidence="2">Belongs to the ATP-dependent AMP-binding enzyme family.</text>
</comment>
<evidence type="ECO:0000256" key="2">
    <source>
        <dbReference type="ARBA" id="ARBA00006432"/>
    </source>
</evidence>
<accession>A0ABQ8JC44</accession>
<name>A0ABQ8JC44_DERPT</name>
<dbReference type="InterPro" id="IPR000873">
    <property type="entry name" value="AMP-dep_synth/lig_dom"/>
</dbReference>
<dbReference type="InterPro" id="IPR042099">
    <property type="entry name" value="ANL_N_sf"/>
</dbReference>
<dbReference type="Pfam" id="PF00501">
    <property type="entry name" value="AMP-binding"/>
    <property type="match status" value="1"/>
</dbReference>
<gene>
    <name evidence="6" type="ORF">DERP_001820</name>
</gene>
<dbReference type="Proteomes" id="UP000887458">
    <property type="component" value="Unassembled WGS sequence"/>
</dbReference>
<keyword evidence="7" id="KW-1185">Reference proteome</keyword>
<evidence type="ECO:0000313" key="7">
    <source>
        <dbReference type="Proteomes" id="UP000887458"/>
    </source>
</evidence>
<organism evidence="6 7">
    <name type="scientific">Dermatophagoides pteronyssinus</name>
    <name type="common">European house dust mite</name>
    <dbReference type="NCBI Taxonomy" id="6956"/>
    <lineage>
        <taxon>Eukaryota</taxon>
        <taxon>Metazoa</taxon>
        <taxon>Ecdysozoa</taxon>
        <taxon>Arthropoda</taxon>
        <taxon>Chelicerata</taxon>
        <taxon>Arachnida</taxon>
        <taxon>Acari</taxon>
        <taxon>Acariformes</taxon>
        <taxon>Sarcoptiformes</taxon>
        <taxon>Astigmata</taxon>
        <taxon>Psoroptidia</taxon>
        <taxon>Analgoidea</taxon>
        <taxon>Pyroglyphidae</taxon>
        <taxon>Dermatophagoidinae</taxon>
        <taxon>Dermatophagoides</taxon>
    </lineage>
</organism>
<comment type="subcellular location">
    <subcellularLocation>
        <location evidence="1">Peroxisome</location>
    </subcellularLocation>
</comment>
<keyword evidence="4" id="KW-0576">Peroxisome</keyword>
<reference evidence="6 7" key="2">
    <citation type="journal article" date="2022" name="Mol. Biol. Evol.">
        <title>Comparative Genomics Reveals Insights into the Divergent Evolution of Astigmatic Mites and Household Pest Adaptations.</title>
        <authorList>
            <person name="Xiong Q."/>
            <person name="Wan A.T."/>
            <person name="Liu X."/>
            <person name="Fung C.S."/>
            <person name="Xiao X."/>
            <person name="Malainual N."/>
            <person name="Hou J."/>
            <person name="Wang L."/>
            <person name="Wang M."/>
            <person name="Yang K.Y."/>
            <person name="Cui Y."/>
            <person name="Leung E.L."/>
            <person name="Nong W."/>
            <person name="Shin S.K."/>
            <person name="Au S.W."/>
            <person name="Jeong K.Y."/>
            <person name="Chew F.T."/>
            <person name="Hui J.H."/>
            <person name="Leung T.F."/>
            <person name="Tungtrongchitr A."/>
            <person name="Zhong N."/>
            <person name="Liu Z."/>
            <person name="Tsui S.K."/>
        </authorList>
    </citation>
    <scope>NUCLEOTIDE SEQUENCE [LARGE SCALE GENOMIC DNA]</scope>
    <source>
        <strain evidence="6">Derp</strain>
    </source>
</reference>
<protein>
    <recommendedName>
        <fullName evidence="5">AMP-dependent synthetase/ligase domain-containing protein</fullName>
    </recommendedName>
</protein>
<feature type="domain" description="AMP-dependent synthetase/ligase" evidence="5">
    <location>
        <begin position="234"/>
        <end position="424"/>
    </location>
</feature>
<keyword evidence="3" id="KW-0436">Ligase</keyword>
<dbReference type="EMBL" id="NJHN03000054">
    <property type="protein sequence ID" value="KAH9419987.1"/>
    <property type="molecule type" value="Genomic_DNA"/>
</dbReference>
<reference evidence="6 7" key="1">
    <citation type="journal article" date="2018" name="J. Allergy Clin. Immunol.">
        <title>High-quality assembly of Dermatophagoides pteronyssinus genome and transcriptome reveals a wide range of novel allergens.</title>
        <authorList>
            <person name="Liu X.Y."/>
            <person name="Yang K.Y."/>
            <person name="Wang M.Q."/>
            <person name="Kwok J.S."/>
            <person name="Zeng X."/>
            <person name="Yang Z."/>
            <person name="Xiao X.J."/>
            <person name="Lau C.P."/>
            <person name="Li Y."/>
            <person name="Huang Z.M."/>
            <person name="Ba J.G."/>
            <person name="Yim A.K."/>
            <person name="Ouyang C.Y."/>
            <person name="Ngai S.M."/>
            <person name="Chan T.F."/>
            <person name="Leung E.L."/>
            <person name="Liu L."/>
            <person name="Liu Z.G."/>
            <person name="Tsui S.K."/>
        </authorList>
    </citation>
    <scope>NUCLEOTIDE SEQUENCE [LARGE SCALE GENOMIC DNA]</scope>
    <source>
        <strain evidence="6">Derp</strain>
    </source>
</reference>
<dbReference type="PANTHER" id="PTHR24096">
    <property type="entry name" value="LONG-CHAIN-FATTY-ACID--COA LIGASE"/>
    <property type="match status" value="1"/>
</dbReference>
<comment type="caution">
    <text evidence="6">The sequence shown here is derived from an EMBL/GenBank/DDBJ whole genome shotgun (WGS) entry which is preliminary data.</text>
</comment>
<evidence type="ECO:0000259" key="5">
    <source>
        <dbReference type="Pfam" id="PF00501"/>
    </source>
</evidence>
<evidence type="ECO:0000256" key="3">
    <source>
        <dbReference type="ARBA" id="ARBA00022598"/>
    </source>
</evidence>
<evidence type="ECO:0000256" key="1">
    <source>
        <dbReference type="ARBA" id="ARBA00004275"/>
    </source>
</evidence>
<evidence type="ECO:0000313" key="6">
    <source>
        <dbReference type="EMBL" id="KAH9419987.1"/>
    </source>
</evidence>
<evidence type="ECO:0000256" key="4">
    <source>
        <dbReference type="ARBA" id="ARBA00023140"/>
    </source>
</evidence>
<dbReference type="Gene3D" id="3.40.50.12780">
    <property type="entry name" value="N-terminal domain of ligase-like"/>
    <property type="match status" value="1"/>
</dbReference>
<dbReference type="PANTHER" id="PTHR24096:SF149">
    <property type="entry name" value="AMP-BINDING DOMAIN-CONTAINING PROTEIN-RELATED"/>
    <property type="match status" value="1"/>
</dbReference>
<proteinExistence type="inferred from homology"/>